<comment type="caution">
    <text evidence="3">The sequence shown here is derived from an EMBL/GenBank/DDBJ whole genome shotgun (WGS) entry which is preliminary data.</text>
</comment>
<dbReference type="EMBL" id="PFMR01000241">
    <property type="protein sequence ID" value="PIZ15695.1"/>
    <property type="molecule type" value="Genomic_DNA"/>
</dbReference>
<reference evidence="4" key="1">
    <citation type="submission" date="2017-09" db="EMBL/GenBank/DDBJ databases">
        <title>Depth-based differentiation of microbial function through sediment-hosted aquifers and enrichment of novel symbionts in the deep terrestrial subsurface.</title>
        <authorList>
            <person name="Probst A.J."/>
            <person name="Ladd B."/>
            <person name="Jarett J.K."/>
            <person name="Geller-Mcgrath D.E."/>
            <person name="Sieber C.M.K."/>
            <person name="Emerson J.B."/>
            <person name="Anantharaman K."/>
            <person name="Thomas B.C."/>
            <person name="Malmstrom R."/>
            <person name="Stieglmeier M."/>
            <person name="Klingl A."/>
            <person name="Woyke T."/>
            <person name="Ryan C.M."/>
            <person name="Banfield J.F."/>
        </authorList>
    </citation>
    <scope>NUCLEOTIDE SEQUENCE [LARGE SCALE GENOMIC DNA]</scope>
</reference>
<gene>
    <name evidence="3" type="ORF">COY52_09070</name>
</gene>
<evidence type="ECO:0000256" key="2">
    <source>
        <dbReference type="SAM" id="SignalP"/>
    </source>
</evidence>
<feature type="chain" id="PRO_5014811904" description="ABC transporter substrate-binding protein" evidence="2">
    <location>
        <begin position="21"/>
        <end position="455"/>
    </location>
</feature>
<proteinExistence type="predicted"/>
<dbReference type="AlphaFoldDB" id="A0A2M7S830"/>
<accession>A0A2M7S830</accession>
<protein>
    <recommendedName>
        <fullName evidence="5">ABC transporter substrate-binding protein</fullName>
    </recommendedName>
</protein>
<organism evidence="3 4">
    <name type="scientific">Candidatus Desantisbacteria bacterium CG_4_10_14_0_8_um_filter_48_22</name>
    <dbReference type="NCBI Taxonomy" id="1974543"/>
    <lineage>
        <taxon>Bacteria</taxon>
        <taxon>Candidatus Desantisiibacteriota</taxon>
    </lineage>
</organism>
<dbReference type="Pfam" id="PF13343">
    <property type="entry name" value="SBP_bac_6"/>
    <property type="match status" value="1"/>
</dbReference>
<feature type="signal peptide" evidence="2">
    <location>
        <begin position="1"/>
        <end position="20"/>
    </location>
</feature>
<evidence type="ECO:0008006" key="5">
    <source>
        <dbReference type="Google" id="ProtNLM"/>
    </source>
</evidence>
<evidence type="ECO:0000313" key="4">
    <source>
        <dbReference type="Proteomes" id="UP000229307"/>
    </source>
</evidence>
<name>A0A2M7S830_9BACT</name>
<dbReference type="PROSITE" id="PS51257">
    <property type="entry name" value="PROKAR_LIPOPROTEIN"/>
    <property type="match status" value="1"/>
</dbReference>
<dbReference type="Gene3D" id="3.40.190.10">
    <property type="entry name" value="Periplasmic binding protein-like II"/>
    <property type="match status" value="2"/>
</dbReference>
<dbReference type="PANTHER" id="PTHR30006:SF24">
    <property type="entry name" value="SLL0237 PROTEIN"/>
    <property type="match status" value="1"/>
</dbReference>
<evidence type="ECO:0000313" key="3">
    <source>
        <dbReference type="EMBL" id="PIZ15695.1"/>
    </source>
</evidence>
<sequence length="455" mass="50231">MKKVSIAAAVILTAAALIIAAGCAKKKAAEKEFAPVPKGEALVIIGPHWEGVRKEFGDAFVGWYREKYNKDAKVEWLDQGGTGDDLRFLKSEFAKNPESTGVDLFYGGGVEPHLDLMKNGCLQSYRIAGENLKLIPKELSGVAVYDPQFNWYGACLAGFGIVYNKAVLKKMDFPEPRSWADLADPKVIGWVGSADPRHSGSIHMMYEIILQAYGWEKGFEVVTKMGGNIASFPKSASQTAKDVSAGQTAYGLAIDSYGWAQVLEFGEDKVGYMMPQGLTVINPDAISILKGAPHPELAKSFVDFVMSPAGQKLWMLKKGEAGGPKEFSLNRLSVMPHVYKEVEGKTFVRVNPFAWKGNFRYDSEKGGVRYTILNDLLGALIIDSHRELEKAWKAVIKGGMKEAAVEKLCEASCTEEELAAMAKDKWDDQAFRNGKLKEWIEFAKKKYKEAEKLSK</sequence>
<dbReference type="SUPFAM" id="SSF53850">
    <property type="entry name" value="Periplasmic binding protein-like II"/>
    <property type="match status" value="1"/>
</dbReference>
<evidence type="ECO:0000256" key="1">
    <source>
        <dbReference type="ARBA" id="ARBA00022729"/>
    </source>
</evidence>
<dbReference type="Proteomes" id="UP000229307">
    <property type="component" value="Unassembled WGS sequence"/>
</dbReference>
<keyword evidence="1 2" id="KW-0732">Signal</keyword>
<dbReference type="PANTHER" id="PTHR30006">
    <property type="entry name" value="THIAMINE-BINDING PERIPLASMIC PROTEIN-RELATED"/>
    <property type="match status" value="1"/>
</dbReference>